<dbReference type="EMBL" id="JAUSVY010000004">
    <property type="protein sequence ID" value="MDQ0505590.1"/>
    <property type="molecule type" value="Genomic_DNA"/>
</dbReference>
<dbReference type="PIRSF" id="PIRSF028304">
    <property type="entry name" value="UCP028304"/>
    <property type="match status" value="1"/>
</dbReference>
<dbReference type="Proteomes" id="UP001241747">
    <property type="component" value="Unassembled WGS sequence"/>
</dbReference>
<accession>A0ABU0LEU5</accession>
<dbReference type="PANTHER" id="PTHR35370">
    <property type="entry name" value="CYTOPLASMIC PROTEIN-RELATED-RELATED"/>
    <property type="match status" value="1"/>
</dbReference>
<dbReference type="PANTHER" id="PTHR35370:SF1">
    <property type="entry name" value="TYPE VI SECRETION SYSTEM COMPONENT TSSF1"/>
    <property type="match status" value="1"/>
</dbReference>
<sequence>MTLNRYYQDELAYLRDLGDIFARENPKLASFLSRKARDPHVERLLEGFAFLTATLRQRLDDDLPELVHDLLRLIWPAYLQPVPPTTTLAFRHAPGSDGGALAVPRGTQVRSRTIDGTSCPFSTCFALAVLPFEVRNATLENTPANAEISLDLDCLPHATLAPLAGNDLRFHLAPQGDPAQAVHLYLWLLAHLKRIEVRHGDATVLTLPATALRPAAFAPEEAVLAQPKTAVEGFRLLQEYLLVPDKFLYVDLTGLAPLAELPARGLKLSFQFTRPFPQHVRLPPGAVRLNCTPAVNLFRADARPLHVDGSKTEYRLTPLQGEGLSVHTVESVSGYIQGVSERVAYAPFESFRHDLPGARATTAYYRLRAKPAVAGRRIDHYISFVNRLDERMVPKAETVSIGLVCSNGRLAERLPAGAITQPGNTTPGAVLFENISFVTPEIPPPLSDGLLWRLVAALACNFSTIANVEALRQLLATFDFRAVHDDQMRQRLELLLAGLERFENTTGDSILRGVPVRIRRFTLVCQESKIGGEAEMFLLGSVIDRMLSAFATVNSMHQFAMSGSEGNVRYEWEPRRGVKEPL</sequence>
<reference evidence="1 2" key="1">
    <citation type="submission" date="2023-07" db="EMBL/GenBank/DDBJ databases">
        <title>Genomic Encyclopedia of Type Strains, Phase IV (KMG-IV): sequencing the most valuable type-strain genomes for metagenomic binning, comparative biology and taxonomic classification.</title>
        <authorList>
            <person name="Goeker M."/>
        </authorList>
    </citation>
    <scope>NUCLEOTIDE SEQUENCE [LARGE SCALE GENOMIC DNA]</scope>
    <source>
        <strain evidence="1 2">DSM 3770</strain>
    </source>
</reference>
<comment type="caution">
    <text evidence="1">The sequence shown here is derived from an EMBL/GenBank/DDBJ whole genome shotgun (WGS) entry which is preliminary data.</text>
</comment>
<dbReference type="Pfam" id="PF05947">
    <property type="entry name" value="T6SS_TssF"/>
    <property type="match status" value="1"/>
</dbReference>
<gene>
    <name evidence="1" type="ORF">QOZ94_002386</name>
</gene>
<evidence type="ECO:0000313" key="1">
    <source>
        <dbReference type="EMBL" id="MDQ0505590.1"/>
    </source>
</evidence>
<protein>
    <submittedName>
        <fullName evidence="1">Type VI secretion system protein ImpG</fullName>
    </submittedName>
</protein>
<evidence type="ECO:0000313" key="2">
    <source>
        <dbReference type="Proteomes" id="UP001241747"/>
    </source>
</evidence>
<dbReference type="InterPro" id="IPR010272">
    <property type="entry name" value="T6SS_TssF"/>
</dbReference>
<organism evidence="1 2">
    <name type="scientific">Xanthobacter agilis</name>
    <dbReference type="NCBI Taxonomy" id="47492"/>
    <lineage>
        <taxon>Bacteria</taxon>
        <taxon>Pseudomonadati</taxon>
        <taxon>Pseudomonadota</taxon>
        <taxon>Alphaproteobacteria</taxon>
        <taxon>Hyphomicrobiales</taxon>
        <taxon>Xanthobacteraceae</taxon>
        <taxon>Xanthobacter</taxon>
    </lineage>
</organism>
<keyword evidence="2" id="KW-1185">Reference proteome</keyword>
<dbReference type="NCBIfam" id="TIGR03359">
    <property type="entry name" value="VI_chp_6"/>
    <property type="match status" value="1"/>
</dbReference>
<name>A0ABU0LEU5_XANAG</name>
<dbReference type="RefSeq" id="WP_237343957.1">
    <property type="nucleotide sequence ID" value="NZ_JABWGX010000002.1"/>
</dbReference>
<proteinExistence type="predicted"/>